<accession>A0A382JJN3</accession>
<dbReference type="EMBL" id="UINC01074286">
    <property type="protein sequence ID" value="SVC11317.1"/>
    <property type="molecule type" value="Genomic_DNA"/>
</dbReference>
<gene>
    <name evidence="1" type="ORF">METZ01_LOCUS264171</name>
</gene>
<feature type="non-terminal residue" evidence="1">
    <location>
        <position position="1"/>
    </location>
</feature>
<evidence type="ECO:0008006" key="2">
    <source>
        <dbReference type="Google" id="ProtNLM"/>
    </source>
</evidence>
<dbReference type="Gene3D" id="1.25.40.10">
    <property type="entry name" value="Tetratricopeptide repeat domain"/>
    <property type="match status" value="1"/>
</dbReference>
<dbReference type="AlphaFoldDB" id="A0A382JJN3"/>
<dbReference type="SUPFAM" id="SSF48452">
    <property type="entry name" value="TPR-like"/>
    <property type="match status" value="1"/>
</dbReference>
<protein>
    <recommendedName>
        <fullName evidence="2">MalT-like TPR region domain-containing protein</fullName>
    </recommendedName>
</protein>
<proteinExistence type="predicted"/>
<dbReference type="InterPro" id="IPR011990">
    <property type="entry name" value="TPR-like_helical_dom_sf"/>
</dbReference>
<organism evidence="1">
    <name type="scientific">marine metagenome</name>
    <dbReference type="NCBI Taxonomy" id="408172"/>
    <lineage>
        <taxon>unclassified sequences</taxon>
        <taxon>metagenomes</taxon>
        <taxon>ecological metagenomes</taxon>
    </lineage>
</organism>
<evidence type="ECO:0000313" key="1">
    <source>
        <dbReference type="EMBL" id="SVC11317.1"/>
    </source>
</evidence>
<reference evidence="1" key="1">
    <citation type="submission" date="2018-05" db="EMBL/GenBank/DDBJ databases">
        <authorList>
            <person name="Lanie J.A."/>
            <person name="Ng W.-L."/>
            <person name="Kazmierczak K.M."/>
            <person name="Andrzejewski T.M."/>
            <person name="Davidsen T.M."/>
            <person name="Wayne K.J."/>
            <person name="Tettelin H."/>
            <person name="Glass J.I."/>
            <person name="Rusch D."/>
            <person name="Podicherti R."/>
            <person name="Tsui H.-C.T."/>
            <person name="Winkler M.E."/>
        </authorList>
    </citation>
    <scope>NUCLEOTIDE SEQUENCE</scope>
</reference>
<name>A0A382JJN3_9ZZZZ</name>
<sequence length="261" mass="29585">ALSAFRECLDIAHEEGLGRIEVANRYMTGLTRRYLNEMREALEDVLAAKQLAIEVGHRRSEMYSTNFTAEFLLDMGRVNEALDASSRALELTFLTNNERFRAYVMNQQARGLMVSGDKEKALHVLEEALTISKTIGMAFVGPRLLGTLSLCSKDEETRDKALMEGSEILKSGCHAHNQLWFLRDAIQSTLNSDNKDLVRRYSDWLEEITAQEPLPWAQYFVDRARAILCYRISPNDLANEKEITRLKTLADDVGFSAVSMP</sequence>